<dbReference type="InterPro" id="IPR021054">
    <property type="entry name" value="Cell_wall_mannoprotein_1"/>
</dbReference>
<dbReference type="Proteomes" id="UP001219525">
    <property type="component" value="Unassembled WGS sequence"/>
</dbReference>
<protein>
    <submittedName>
        <fullName evidence="2">Hydrophobic surface binding protein</fullName>
    </submittedName>
</protein>
<dbReference type="PANTHER" id="PTHR38123">
    <property type="entry name" value="CELL WALL SERINE-THREONINE-RICH GALACTOMANNOPROTEIN MP1 (AFU_ORTHOLOGUE AFUA_4G03240)"/>
    <property type="match status" value="1"/>
</dbReference>
<sequence>MVQHSLQLLFLSLFAGSLVSLFSVGSGEPVKRTVATVEADIATIATQVESLDSTIDAIDALGVLSLTSALGVHSATLVLATTVDSATNDVKAAGVANETDGNTILNSIQAIVPNIEDALTKMSSAKAVAAIAALPGFTAMALSDLKTLNDSATAFADALIAASPADLVSTGMSIKTTVVSAIASTIAVYS</sequence>
<reference evidence="2" key="1">
    <citation type="submission" date="2023-03" db="EMBL/GenBank/DDBJ databases">
        <title>Massive genome expansion in bonnet fungi (Mycena s.s.) driven by repeated elements and novel gene families across ecological guilds.</title>
        <authorList>
            <consortium name="Lawrence Berkeley National Laboratory"/>
            <person name="Harder C.B."/>
            <person name="Miyauchi S."/>
            <person name="Viragh M."/>
            <person name="Kuo A."/>
            <person name="Thoen E."/>
            <person name="Andreopoulos B."/>
            <person name="Lu D."/>
            <person name="Skrede I."/>
            <person name="Drula E."/>
            <person name="Henrissat B."/>
            <person name="Morin E."/>
            <person name="Kohler A."/>
            <person name="Barry K."/>
            <person name="LaButti K."/>
            <person name="Morin E."/>
            <person name="Salamov A."/>
            <person name="Lipzen A."/>
            <person name="Mereny Z."/>
            <person name="Hegedus B."/>
            <person name="Baldrian P."/>
            <person name="Stursova M."/>
            <person name="Weitz H."/>
            <person name="Taylor A."/>
            <person name="Grigoriev I.V."/>
            <person name="Nagy L.G."/>
            <person name="Martin F."/>
            <person name="Kauserud H."/>
        </authorList>
    </citation>
    <scope>NUCLEOTIDE SEQUENCE</scope>
    <source>
        <strain evidence="2">9144</strain>
    </source>
</reference>
<comment type="caution">
    <text evidence="2">The sequence shown here is derived from an EMBL/GenBank/DDBJ whole genome shotgun (WGS) entry which is preliminary data.</text>
</comment>
<dbReference type="Gene3D" id="1.20.1280.140">
    <property type="match status" value="1"/>
</dbReference>
<feature type="chain" id="PRO_5042284948" evidence="1">
    <location>
        <begin position="28"/>
        <end position="190"/>
    </location>
</feature>
<evidence type="ECO:0000313" key="2">
    <source>
        <dbReference type="EMBL" id="KAJ7203533.1"/>
    </source>
</evidence>
<accession>A0AAD6Y7G2</accession>
<keyword evidence="3" id="KW-1185">Reference proteome</keyword>
<dbReference type="Pfam" id="PF12296">
    <property type="entry name" value="HsbA"/>
    <property type="match status" value="1"/>
</dbReference>
<dbReference type="AlphaFoldDB" id="A0AAD6Y7G2"/>
<organism evidence="2 3">
    <name type="scientific">Mycena pura</name>
    <dbReference type="NCBI Taxonomy" id="153505"/>
    <lineage>
        <taxon>Eukaryota</taxon>
        <taxon>Fungi</taxon>
        <taxon>Dikarya</taxon>
        <taxon>Basidiomycota</taxon>
        <taxon>Agaricomycotina</taxon>
        <taxon>Agaricomycetes</taxon>
        <taxon>Agaricomycetidae</taxon>
        <taxon>Agaricales</taxon>
        <taxon>Marasmiineae</taxon>
        <taxon>Mycenaceae</taxon>
        <taxon>Mycena</taxon>
    </lineage>
</organism>
<name>A0AAD6Y7G2_9AGAR</name>
<dbReference type="EMBL" id="JARJCW010000050">
    <property type="protein sequence ID" value="KAJ7203533.1"/>
    <property type="molecule type" value="Genomic_DNA"/>
</dbReference>
<gene>
    <name evidence="2" type="ORF">GGX14DRAFT_461438</name>
</gene>
<evidence type="ECO:0000313" key="3">
    <source>
        <dbReference type="Proteomes" id="UP001219525"/>
    </source>
</evidence>
<proteinExistence type="predicted"/>
<dbReference type="PANTHER" id="PTHR38123:SF1">
    <property type="entry name" value="HYDROPHOBIC SURFACE BINDING PROTEIN"/>
    <property type="match status" value="1"/>
</dbReference>
<feature type="signal peptide" evidence="1">
    <location>
        <begin position="1"/>
        <end position="27"/>
    </location>
</feature>
<keyword evidence="1" id="KW-0732">Signal</keyword>
<evidence type="ECO:0000256" key="1">
    <source>
        <dbReference type="SAM" id="SignalP"/>
    </source>
</evidence>
<dbReference type="GO" id="GO:0005576">
    <property type="term" value="C:extracellular region"/>
    <property type="evidence" value="ECO:0007669"/>
    <property type="project" value="TreeGrafter"/>
</dbReference>